<gene>
    <name evidence="3" type="ORF">A3A74_05455</name>
</gene>
<dbReference type="PANTHER" id="PTHR43000">
    <property type="entry name" value="DTDP-D-GLUCOSE 4,6-DEHYDRATASE-RELATED"/>
    <property type="match status" value="1"/>
</dbReference>
<dbReference type="Proteomes" id="UP000179270">
    <property type="component" value="Unassembled WGS sequence"/>
</dbReference>
<comment type="caution">
    <text evidence="3">The sequence shown here is derived from an EMBL/GenBank/DDBJ whole genome shotgun (WGS) entry which is preliminary data.</text>
</comment>
<dbReference type="STRING" id="1802055.A3A74_05455"/>
<dbReference type="EMBL" id="MGAF01000042">
    <property type="protein sequence ID" value="OGK39901.1"/>
    <property type="molecule type" value="Genomic_DNA"/>
</dbReference>
<evidence type="ECO:0000313" key="3">
    <source>
        <dbReference type="EMBL" id="OGK39901.1"/>
    </source>
</evidence>
<comment type="similarity">
    <text evidence="1">Belongs to the NAD(P)-dependent epimerase/dehydratase family.</text>
</comment>
<feature type="domain" description="NAD-dependent epimerase/dehydratase" evidence="2">
    <location>
        <begin position="31"/>
        <end position="262"/>
    </location>
</feature>
<proteinExistence type="inferred from homology"/>
<protein>
    <recommendedName>
        <fullName evidence="2">NAD-dependent epimerase/dehydratase domain-containing protein</fullName>
    </recommendedName>
</protein>
<evidence type="ECO:0000256" key="1">
    <source>
        <dbReference type="ARBA" id="ARBA00007637"/>
    </source>
</evidence>
<organism evidence="3 4">
    <name type="scientific">Candidatus Roizmanbacteria bacterium RIFCSPLOWO2_01_FULL_35_13</name>
    <dbReference type="NCBI Taxonomy" id="1802055"/>
    <lineage>
        <taxon>Bacteria</taxon>
        <taxon>Candidatus Roizmaniibacteriota</taxon>
    </lineage>
</organism>
<accession>A0A1F7I960</accession>
<dbReference type="Gene3D" id="3.40.50.720">
    <property type="entry name" value="NAD(P)-binding Rossmann-like Domain"/>
    <property type="match status" value="1"/>
</dbReference>
<reference evidence="3 4" key="1">
    <citation type="journal article" date="2016" name="Nat. Commun.">
        <title>Thousands of microbial genomes shed light on interconnected biogeochemical processes in an aquifer system.</title>
        <authorList>
            <person name="Anantharaman K."/>
            <person name="Brown C.T."/>
            <person name="Hug L.A."/>
            <person name="Sharon I."/>
            <person name="Castelle C.J."/>
            <person name="Probst A.J."/>
            <person name="Thomas B.C."/>
            <person name="Singh A."/>
            <person name="Wilkins M.J."/>
            <person name="Karaoz U."/>
            <person name="Brodie E.L."/>
            <person name="Williams K.H."/>
            <person name="Hubbard S.S."/>
            <person name="Banfield J.F."/>
        </authorList>
    </citation>
    <scope>NUCLEOTIDE SEQUENCE [LARGE SCALE GENOMIC DNA]</scope>
</reference>
<name>A0A1F7I960_9BACT</name>
<sequence length="332" mass="38070">MTAAQRAVTVNNYEVIYGRALSYIFMNDLCVVLGANGFIGSHLVESLLERGMQVRVFVRNKEKTKNLKTPKKLHSIAYGDFNNRNEVEKAVKGGTYVFDFIASSTPASSYLHSEDEIKLHLLPTVRLLEICQKNNIRKVIFPSSGGSVYGNLGNKNAKENDFLNPLSPHAVTKVAIEKFLYCYWVNYKLDYVIYRISNVYGERQKFKRLQGIIPAVLTKAVKNEVLDIYGNSVRDYIYVKDVVDFIANNFDKNHQNKIYNIGSGVGVSIKELLNIIEEETRLKLKVRLKERRPIDVERIVLDIERISKEFSFKPSVDLREGVRKFINAQTFR</sequence>
<dbReference type="Gene3D" id="3.90.25.10">
    <property type="entry name" value="UDP-galactose 4-epimerase, domain 1"/>
    <property type="match status" value="1"/>
</dbReference>
<dbReference type="SUPFAM" id="SSF51735">
    <property type="entry name" value="NAD(P)-binding Rossmann-fold domains"/>
    <property type="match status" value="1"/>
</dbReference>
<dbReference type="AlphaFoldDB" id="A0A1F7I960"/>
<evidence type="ECO:0000259" key="2">
    <source>
        <dbReference type="Pfam" id="PF01370"/>
    </source>
</evidence>
<dbReference type="InterPro" id="IPR001509">
    <property type="entry name" value="Epimerase_deHydtase"/>
</dbReference>
<dbReference type="Pfam" id="PF01370">
    <property type="entry name" value="Epimerase"/>
    <property type="match status" value="1"/>
</dbReference>
<evidence type="ECO:0000313" key="4">
    <source>
        <dbReference type="Proteomes" id="UP000179270"/>
    </source>
</evidence>
<dbReference type="InterPro" id="IPR036291">
    <property type="entry name" value="NAD(P)-bd_dom_sf"/>
</dbReference>